<accession>A0A6A6IPD5</accession>
<dbReference type="InterPro" id="IPR018193">
    <property type="entry name" value="Glyc_kinase_flavodox-like_fold"/>
</dbReference>
<evidence type="ECO:0000256" key="2">
    <source>
        <dbReference type="ARBA" id="ARBA00022679"/>
    </source>
</evidence>
<keyword evidence="5" id="KW-1185">Reference proteome</keyword>
<dbReference type="PANTHER" id="PTHR21599">
    <property type="entry name" value="GLYCERATE KINASE"/>
    <property type="match status" value="1"/>
</dbReference>
<dbReference type="NCBIfam" id="TIGR00045">
    <property type="entry name" value="glycerate kinase"/>
    <property type="match status" value="1"/>
</dbReference>
<dbReference type="GeneID" id="54584851"/>
<protein>
    <submittedName>
        <fullName evidence="4">Glycerate kinase</fullName>
    </submittedName>
</protein>
<organism evidence="4 5">
    <name type="scientific">Trematosphaeria pertusa</name>
    <dbReference type="NCBI Taxonomy" id="390896"/>
    <lineage>
        <taxon>Eukaryota</taxon>
        <taxon>Fungi</taxon>
        <taxon>Dikarya</taxon>
        <taxon>Ascomycota</taxon>
        <taxon>Pezizomycotina</taxon>
        <taxon>Dothideomycetes</taxon>
        <taxon>Pleosporomycetidae</taxon>
        <taxon>Pleosporales</taxon>
        <taxon>Massarineae</taxon>
        <taxon>Trematosphaeriaceae</taxon>
        <taxon>Trematosphaeria</taxon>
    </lineage>
</organism>
<dbReference type="OrthoDB" id="10262596at2759"/>
<gene>
    <name evidence="4" type="ORF">BU26DRAFT_539725</name>
</gene>
<comment type="similarity">
    <text evidence="1">Belongs to the glycerate kinase type-1 family.</text>
</comment>
<dbReference type="Gene3D" id="3.90.1510.10">
    <property type="entry name" value="Glycerate kinase, domain 2"/>
    <property type="match status" value="1"/>
</dbReference>
<evidence type="ECO:0000256" key="1">
    <source>
        <dbReference type="ARBA" id="ARBA00006284"/>
    </source>
</evidence>
<evidence type="ECO:0000313" key="4">
    <source>
        <dbReference type="EMBL" id="KAF2251363.1"/>
    </source>
</evidence>
<evidence type="ECO:0000256" key="3">
    <source>
        <dbReference type="ARBA" id="ARBA00022777"/>
    </source>
</evidence>
<dbReference type="PANTHER" id="PTHR21599:SF0">
    <property type="entry name" value="GLYCERATE KINASE"/>
    <property type="match status" value="1"/>
</dbReference>
<keyword evidence="2" id="KW-0808">Transferase</keyword>
<dbReference type="GO" id="GO:0008887">
    <property type="term" value="F:glycerate kinase activity"/>
    <property type="evidence" value="ECO:0007669"/>
    <property type="project" value="InterPro"/>
</dbReference>
<sequence>MKPTSVLLDPRNAATTRSPEIPMNVLVAPAGFKESLEAEQAARYIEAGILKANPHASIRKVPLHDGGEGFSKALVQQRGGTLYEISVTGPIGEPVDSYFGILQDGKTAVVDMAAAAGLRLVPKTHRDPASTTTVGVGELMKAAIEKGCKKLIVGCGDSGTSDGGAGMLQALGVRLLDGAGRELPRGGGGKDMHRLSKIDMQGLHPRLRNGEVDIEVVCNFKNVLTGPRGVARIYGPQKGATPEQVELLSDGLEKYGRIISDLLGKDITTAPGSGASGGLGAGLLLLHATVRTRFEAVIEYFNIRDLFDDSDLLFTAEGGLDSQTPHGKITAEVAKRASEKGIRVVALAGTIGSGADDCYESGIDAFSSILKAPVSLDEAIKNTETLLRDCAENAMRMIMVGQSLSPERQMRGKSPGIGPALENLRIEERDVEALKPGPKRSVTLPSQLLQPANHLTTPV</sequence>
<dbReference type="Proteomes" id="UP000800094">
    <property type="component" value="Unassembled WGS sequence"/>
</dbReference>
<keyword evidence="3 4" id="KW-0418">Kinase</keyword>
<dbReference type="SUPFAM" id="SSF110738">
    <property type="entry name" value="Glycerate kinase I"/>
    <property type="match status" value="1"/>
</dbReference>
<dbReference type="Gene3D" id="3.40.50.10350">
    <property type="entry name" value="Glycerate kinase, domain 1"/>
    <property type="match status" value="1"/>
</dbReference>
<dbReference type="RefSeq" id="XP_033686367.1">
    <property type="nucleotide sequence ID" value="XM_033831521.1"/>
</dbReference>
<dbReference type="AlphaFoldDB" id="A0A6A6IPD5"/>
<reference evidence="4" key="1">
    <citation type="journal article" date="2020" name="Stud. Mycol.">
        <title>101 Dothideomycetes genomes: a test case for predicting lifestyles and emergence of pathogens.</title>
        <authorList>
            <person name="Haridas S."/>
            <person name="Albert R."/>
            <person name="Binder M."/>
            <person name="Bloem J."/>
            <person name="Labutti K."/>
            <person name="Salamov A."/>
            <person name="Andreopoulos B."/>
            <person name="Baker S."/>
            <person name="Barry K."/>
            <person name="Bills G."/>
            <person name="Bluhm B."/>
            <person name="Cannon C."/>
            <person name="Castanera R."/>
            <person name="Culley D."/>
            <person name="Daum C."/>
            <person name="Ezra D."/>
            <person name="Gonzalez J."/>
            <person name="Henrissat B."/>
            <person name="Kuo A."/>
            <person name="Liang C."/>
            <person name="Lipzen A."/>
            <person name="Lutzoni F."/>
            <person name="Magnuson J."/>
            <person name="Mondo S."/>
            <person name="Nolan M."/>
            <person name="Ohm R."/>
            <person name="Pangilinan J."/>
            <person name="Park H.-J."/>
            <person name="Ramirez L."/>
            <person name="Alfaro M."/>
            <person name="Sun H."/>
            <person name="Tritt A."/>
            <person name="Yoshinaga Y."/>
            <person name="Zwiers L.-H."/>
            <person name="Turgeon B."/>
            <person name="Goodwin S."/>
            <person name="Spatafora J."/>
            <person name="Crous P."/>
            <person name="Grigoriev I."/>
        </authorList>
    </citation>
    <scope>NUCLEOTIDE SEQUENCE</scope>
    <source>
        <strain evidence="4">CBS 122368</strain>
    </source>
</reference>
<dbReference type="InterPro" id="IPR018197">
    <property type="entry name" value="Glycerate_kinase_RE-like"/>
</dbReference>
<dbReference type="InterPro" id="IPR004381">
    <property type="entry name" value="Glycerate_kinase"/>
</dbReference>
<dbReference type="InterPro" id="IPR036129">
    <property type="entry name" value="Glycerate_kinase_sf"/>
</dbReference>
<dbReference type="GO" id="GO:0031388">
    <property type="term" value="P:organic acid phosphorylation"/>
    <property type="evidence" value="ECO:0007669"/>
    <property type="project" value="InterPro"/>
</dbReference>
<evidence type="ECO:0000313" key="5">
    <source>
        <dbReference type="Proteomes" id="UP000800094"/>
    </source>
</evidence>
<proteinExistence type="inferred from homology"/>
<dbReference type="EMBL" id="ML987193">
    <property type="protein sequence ID" value="KAF2251363.1"/>
    <property type="molecule type" value="Genomic_DNA"/>
</dbReference>
<dbReference type="Pfam" id="PF02595">
    <property type="entry name" value="Gly_kinase"/>
    <property type="match status" value="1"/>
</dbReference>
<name>A0A6A6IPD5_9PLEO</name>